<evidence type="ECO:0000256" key="4">
    <source>
        <dbReference type="PIRSR" id="PIRSR613078-2"/>
    </source>
</evidence>
<evidence type="ECO:0000256" key="1">
    <source>
        <dbReference type="ARBA" id="ARBA00023152"/>
    </source>
</evidence>
<dbReference type="InterPro" id="IPR013078">
    <property type="entry name" value="His_Pase_superF_clade-1"/>
</dbReference>
<dbReference type="Proteomes" id="UP000824250">
    <property type="component" value="Unassembled WGS sequence"/>
</dbReference>
<reference evidence="5" key="2">
    <citation type="journal article" date="2021" name="PeerJ">
        <title>Extensive microbial diversity within the chicken gut microbiome revealed by metagenomics and culture.</title>
        <authorList>
            <person name="Gilroy R."/>
            <person name="Ravi A."/>
            <person name="Getino M."/>
            <person name="Pursley I."/>
            <person name="Horton D.L."/>
            <person name="Alikhan N.F."/>
            <person name="Baker D."/>
            <person name="Gharbi K."/>
            <person name="Hall N."/>
            <person name="Watson M."/>
            <person name="Adriaenssens E.M."/>
            <person name="Foster-Nyarko E."/>
            <person name="Jarju S."/>
            <person name="Secka A."/>
            <person name="Antonio M."/>
            <person name="Oren A."/>
            <person name="Chaudhuri R.R."/>
            <person name="La Ragione R."/>
            <person name="Hildebrand F."/>
            <person name="Pallen M.J."/>
        </authorList>
    </citation>
    <scope>NUCLEOTIDE SEQUENCE</scope>
    <source>
        <strain evidence="5">CHK180-2868</strain>
    </source>
</reference>
<reference evidence="5" key="1">
    <citation type="submission" date="2020-10" db="EMBL/GenBank/DDBJ databases">
        <authorList>
            <person name="Gilroy R."/>
        </authorList>
    </citation>
    <scope>NUCLEOTIDE SEQUENCE</scope>
    <source>
        <strain evidence="5">CHK180-2868</strain>
    </source>
</reference>
<gene>
    <name evidence="5" type="ORF">IAB28_03255</name>
</gene>
<protein>
    <submittedName>
        <fullName evidence="5">Histidine phosphatase family protein</fullName>
    </submittedName>
</protein>
<dbReference type="Gene3D" id="3.40.50.1240">
    <property type="entry name" value="Phosphoglycerate mutase-like"/>
    <property type="match status" value="1"/>
</dbReference>
<evidence type="ECO:0000256" key="2">
    <source>
        <dbReference type="ARBA" id="ARBA00023235"/>
    </source>
</evidence>
<dbReference type="InterPro" id="IPR050275">
    <property type="entry name" value="PGM_Phosphatase"/>
</dbReference>
<dbReference type="Pfam" id="PF00300">
    <property type="entry name" value="His_Phos_1"/>
    <property type="match status" value="1"/>
</dbReference>
<dbReference type="GO" id="GO:0005737">
    <property type="term" value="C:cytoplasm"/>
    <property type="evidence" value="ECO:0007669"/>
    <property type="project" value="TreeGrafter"/>
</dbReference>
<dbReference type="PANTHER" id="PTHR48100:SF1">
    <property type="entry name" value="HISTIDINE PHOSPHATASE FAMILY PROTEIN-RELATED"/>
    <property type="match status" value="1"/>
</dbReference>
<accession>A0A9D1A385</accession>
<organism evidence="5 6">
    <name type="scientific">Candidatus Copromonas faecavium</name>
    <name type="common">nom. illeg.</name>
    <dbReference type="NCBI Taxonomy" id="2840740"/>
    <lineage>
        <taxon>Bacteria</taxon>
        <taxon>Bacillati</taxon>
        <taxon>Bacillota</taxon>
        <taxon>Clostridia</taxon>
        <taxon>Lachnospirales</taxon>
        <taxon>Lachnospiraceae</taxon>
        <taxon>Candidatus Copromonas (nom. illeg.)</taxon>
    </lineage>
</organism>
<evidence type="ECO:0000313" key="6">
    <source>
        <dbReference type="Proteomes" id="UP000824250"/>
    </source>
</evidence>
<dbReference type="PROSITE" id="PS00175">
    <property type="entry name" value="PG_MUTASE"/>
    <property type="match status" value="1"/>
</dbReference>
<proteinExistence type="predicted"/>
<comment type="caution">
    <text evidence="5">The sequence shown here is derived from an EMBL/GenBank/DDBJ whole genome shotgun (WGS) entry which is preliminary data.</text>
</comment>
<keyword evidence="1" id="KW-0324">Glycolysis</keyword>
<dbReference type="AlphaFoldDB" id="A0A9D1A385"/>
<feature type="active site" description="Proton donor/acceptor" evidence="3">
    <location>
        <position position="84"/>
    </location>
</feature>
<evidence type="ECO:0000256" key="3">
    <source>
        <dbReference type="PIRSR" id="PIRSR613078-1"/>
    </source>
</evidence>
<dbReference type="InterPro" id="IPR001345">
    <property type="entry name" value="PG/BPGM_mutase_AS"/>
</dbReference>
<keyword evidence="2" id="KW-0413">Isomerase</keyword>
<dbReference type="EMBL" id="DVGC01000015">
    <property type="protein sequence ID" value="HIR04968.1"/>
    <property type="molecule type" value="Genomic_DNA"/>
</dbReference>
<name>A0A9D1A385_9FIRM</name>
<dbReference type="InterPro" id="IPR029033">
    <property type="entry name" value="His_PPase_superfam"/>
</dbReference>
<dbReference type="SUPFAM" id="SSF53254">
    <property type="entry name" value="Phosphoglycerate mutase-like"/>
    <property type="match status" value="1"/>
</dbReference>
<evidence type="ECO:0000313" key="5">
    <source>
        <dbReference type="EMBL" id="HIR04968.1"/>
    </source>
</evidence>
<dbReference type="PANTHER" id="PTHR48100">
    <property type="entry name" value="BROAD-SPECIFICITY PHOSPHATASE YOR283W-RELATED"/>
    <property type="match status" value="1"/>
</dbReference>
<sequence>MKIYLIRHGETEWNHLMRFQGREDIPLNENGIAQAKACGQALAGCGIQAVYTSPLARAHRTGEIIAACAGLPESAVVVLPEFIERDMGEYSGQFIKDRADYFAIAAGADFGGMELFSAVLERMKRGLQILSETGYDTIAAVSHGAAINVLLAALSDNQLGTGKTKLYNGSITVLEGDRENGYRITACNLRPEELKG</sequence>
<dbReference type="GO" id="GO:0016791">
    <property type="term" value="F:phosphatase activity"/>
    <property type="evidence" value="ECO:0007669"/>
    <property type="project" value="TreeGrafter"/>
</dbReference>
<feature type="active site" description="Tele-phosphohistidine intermediate" evidence="3">
    <location>
        <position position="8"/>
    </location>
</feature>
<feature type="binding site" evidence="4">
    <location>
        <position position="57"/>
    </location>
    <ligand>
        <name>substrate</name>
    </ligand>
</feature>
<dbReference type="CDD" id="cd07067">
    <property type="entry name" value="HP_PGM_like"/>
    <property type="match status" value="1"/>
</dbReference>
<feature type="binding site" evidence="4">
    <location>
        <begin position="7"/>
        <end position="14"/>
    </location>
    <ligand>
        <name>substrate</name>
    </ligand>
</feature>
<dbReference type="SMART" id="SM00855">
    <property type="entry name" value="PGAM"/>
    <property type="match status" value="1"/>
</dbReference>